<comment type="similarity">
    <text evidence="2 8">Belongs to the cytochrome P450 family.</text>
</comment>
<dbReference type="SUPFAM" id="SSF48264">
    <property type="entry name" value="Cytochrome P450"/>
    <property type="match status" value="1"/>
</dbReference>
<dbReference type="PANTHER" id="PTHR24305">
    <property type="entry name" value="CYTOCHROME P450"/>
    <property type="match status" value="1"/>
</dbReference>
<dbReference type="InterPro" id="IPR017972">
    <property type="entry name" value="Cyt_P450_CS"/>
</dbReference>
<keyword evidence="7 8" id="KW-0349">Heme</keyword>
<dbReference type="Pfam" id="PF00067">
    <property type="entry name" value="p450"/>
    <property type="match status" value="1"/>
</dbReference>
<dbReference type="InterPro" id="IPR050121">
    <property type="entry name" value="Cytochrome_P450_monoxygenase"/>
</dbReference>
<dbReference type="OrthoDB" id="3934656at2759"/>
<reference evidence="10" key="1">
    <citation type="submission" date="2016-12" db="EMBL/GenBank/DDBJ databases">
        <title>The genomes of Aspergillus section Nigri reveals drivers in fungal speciation.</title>
        <authorList>
            <consortium name="DOE Joint Genome Institute"/>
            <person name="Vesth T.C."/>
            <person name="Nybo J."/>
            <person name="Theobald S."/>
            <person name="Brandl J."/>
            <person name="Frisvad J.C."/>
            <person name="Nielsen K.F."/>
            <person name="Lyhne E.K."/>
            <person name="Kogle M.E."/>
            <person name="Kuo A."/>
            <person name="Riley R."/>
            <person name="Clum A."/>
            <person name="Nolan M."/>
            <person name="Lipzen A."/>
            <person name="Salamov A."/>
            <person name="Henrissat B."/>
            <person name="Wiebenga A."/>
            <person name="De vries R.P."/>
            <person name="Grigoriev I.V."/>
            <person name="Mortensen U.H."/>
            <person name="Andersen M.R."/>
            <person name="Baker S.E."/>
        </authorList>
    </citation>
    <scope>NUCLEOTIDE SEQUENCE</scope>
    <source>
        <strain evidence="10">IBT 28561</strain>
    </source>
</reference>
<dbReference type="EMBL" id="MSFM01000001">
    <property type="protein sequence ID" value="PKY07888.1"/>
    <property type="molecule type" value="Genomic_DNA"/>
</dbReference>
<evidence type="ECO:0000256" key="9">
    <source>
        <dbReference type="SAM" id="Phobius"/>
    </source>
</evidence>
<protein>
    <submittedName>
        <fullName evidence="10">Cytochrome P450</fullName>
    </submittedName>
</protein>
<keyword evidence="11" id="KW-1185">Reference proteome</keyword>
<gene>
    <name evidence="10" type="ORF">P168DRAFT_294109</name>
</gene>
<dbReference type="PROSITE" id="PS00086">
    <property type="entry name" value="CYTOCHROME_P450"/>
    <property type="match status" value="1"/>
</dbReference>
<evidence type="ECO:0000256" key="2">
    <source>
        <dbReference type="ARBA" id="ARBA00010617"/>
    </source>
</evidence>
<keyword evidence="4 8" id="KW-0560">Oxidoreductase</keyword>
<evidence type="ECO:0000256" key="5">
    <source>
        <dbReference type="ARBA" id="ARBA00023004"/>
    </source>
</evidence>
<organism evidence="10 11">
    <name type="scientific">Aspergillus campestris (strain IBT 28561)</name>
    <dbReference type="NCBI Taxonomy" id="1392248"/>
    <lineage>
        <taxon>Eukaryota</taxon>
        <taxon>Fungi</taxon>
        <taxon>Dikarya</taxon>
        <taxon>Ascomycota</taxon>
        <taxon>Pezizomycotina</taxon>
        <taxon>Eurotiomycetes</taxon>
        <taxon>Eurotiomycetidae</taxon>
        <taxon>Eurotiales</taxon>
        <taxon>Aspergillaceae</taxon>
        <taxon>Aspergillus</taxon>
        <taxon>Aspergillus subgen. Circumdati</taxon>
    </lineage>
</organism>
<feature type="binding site" description="axial binding residue" evidence="7">
    <location>
        <position position="456"/>
    </location>
    <ligand>
        <name>heme</name>
        <dbReference type="ChEBI" id="CHEBI:30413"/>
    </ligand>
    <ligandPart>
        <name>Fe</name>
        <dbReference type="ChEBI" id="CHEBI:18248"/>
    </ligandPart>
</feature>
<dbReference type="InterPro" id="IPR002403">
    <property type="entry name" value="Cyt_P450_E_grp-IV"/>
</dbReference>
<keyword evidence="6 8" id="KW-0503">Monooxygenase</keyword>
<dbReference type="Proteomes" id="UP000234254">
    <property type="component" value="Unassembled WGS sequence"/>
</dbReference>
<comment type="caution">
    <text evidence="10">The sequence shown here is derived from an EMBL/GenBank/DDBJ whole genome shotgun (WGS) entry which is preliminary data.</text>
</comment>
<evidence type="ECO:0000256" key="7">
    <source>
        <dbReference type="PIRSR" id="PIRSR602403-1"/>
    </source>
</evidence>
<dbReference type="GO" id="GO:0004497">
    <property type="term" value="F:monooxygenase activity"/>
    <property type="evidence" value="ECO:0007669"/>
    <property type="project" value="UniProtKB-KW"/>
</dbReference>
<evidence type="ECO:0000313" key="11">
    <source>
        <dbReference type="Proteomes" id="UP000234254"/>
    </source>
</evidence>
<feature type="transmembrane region" description="Helical" evidence="9">
    <location>
        <begin position="6"/>
        <end position="26"/>
    </location>
</feature>
<proteinExistence type="inferred from homology"/>
<evidence type="ECO:0000256" key="1">
    <source>
        <dbReference type="ARBA" id="ARBA00001971"/>
    </source>
</evidence>
<evidence type="ECO:0000256" key="6">
    <source>
        <dbReference type="ARBA" id="ARBA00023033"/>
    </source>
</evidence>
<dbReference type="VEuPathDB" id="FungiDB:P168DRAFT_294109"/>
<dbReference type="GO" id="GO:0016705">
    <property type="term" value="F:oxidoreductase activity, acting on paired donors, with incorporation or reduction of molecular oxygen"/>
    <property type="evidence" value="ECO:0007669"/>
    <property type="project" value="InterPro"/>
</dbReference>
<keyword evidence="3 7" id="KW-0479">Metal-binding</keyword>
<dbReference type="GeneID" id="36545461"/>
<dbReference type="CDD" id="cd11060">
    <property type="entry name" value="CYP57A1-like"/>
    <property type="match status" value="1"/>
</dbReference>
<dbReference type="GO" id="GO:0020037">
    <property type="term" value="F:heme binding"/>
    <property type="evidence" value="ECO:0007669"/>
    <property type="project" value="InterPro"/>
</dbReference>
<accession>A0A2I1DDD5</accession>
<evidence type="ECO:0000256" key="4">
    <source>
        <dbReference type="ARBA" id="ARBA00023002"/>
    </source>
</evidence>
<dbReference type="PRINTS" id="PR00385">
    <property type="entry name" value="P450"/>
</dbReference>
<dbReference type="InterPro" id="IPR036396">
    <property type="entry name" value="Cyt_P450_sf"/>
</dbReference>
<sequence length="523" mass="59304">MTRLTTHPVLTFFAILWAALLLWYMVPYFTSPIRGRRGPFLASLTNYWRMYHAAGGSMHLVSHALHQKYGPVVRMGPNYLDLDYPSLMSTCLDSHGVWKKTEWHGISGVKLGDKILYNIFSECNPAEHARIKKPVAKYFSSTGVSVMEPHVNSVLSFFVKRLDDQFTEHAGFGKPLKFDEWASFYAWDTIAQSTWSRRAGHLEQAFDFDGMVDTSAKVMDYLVTVGMQPSMDKVLDKNPIFRIGPPSFVPVANAAFSHLTRRRTGEDEHDSSEPDFLDCYLDAMKKYPEVVDEPRLMSYILVNVAAGVDTTATTLRAIFYLALKDRRVWETLEAQILGASFTELPVSYSQARAVPYLEAVIRESMRLWPGSCFAQERYVPPGGLILPDGTFVSEGVAVGFNAYVIHRNKDVWGDDAEEFRPERWLQGEEESTERFKQRLRLMNSSDLSFGAGSRKCLGVNFATMEVYKTVATLIAVFEFELADPAREWKVHNSMFPRQSGIDLRIKRREGVTVPLGMDLGKDC</sequence>
<keyword evidence="9" id="KW-0472">Membrane</keyword>
<name>A0A2I1DDD5_ASPC2</name>
<comment type="cofactor">
    <cofactor evidence="1 7">
        <name>heme</name>
        <dbReference type="ChEBI" id="CHEBI:30413"/>
    </cofactor>
</comment>
<dbReference type="RefSeq" id="XP_024696482.1">
    <property type="nucleotide sequence ID" value="XM_024837937.1"/>
</dbReference>
<dbReference type="PRINTS" id="PR00465">
    <property type="entry name" value="EP450IV"/>
</dbReference>
<dbReference type="GO" id="GO:0005506">
    <property type="term" value="F:iron ion binding"/>
    <property type="evidence" value="ECO:0007669"/>
    <property type="project" value="InterPro"/>
</dbReference>
<evidence type="ECO:0000256" key="3">
    <source>
        <dbReference type="ARBA" id="ARBA00022723"/>
    </source>
</evidence>
<evidence type="ECO:0000256" key="8">
    <source>
        <dbReference type="RuleBase" id="RU000461"/>
    </source>
</evidence>
<dbReference type="Gene3D" id="1.10.630.10">
    <property type="entry name" value="Cytochrome P450"/>
    <property type="match status" value="1"/>
</dbReference>
<dbReference type="InterPro" id="IPR001128">
    <property type="entry name" value="Cyt_P450"/>
</dbReference>
<evidence type="ECO:0000313" key="10">
    <source>
        <dbReference type="EMBL" id="PKY07888.1"/>
    </source>
</evidence>
<keyword evidence="9" id="KW-1133">Transmembrane helix</keyword>
<keyword evidence="5 7" id="KW-0408">Iron</keyword>
<dbReference type="PANTHER" id="PTHR24305:SF232">
    <property type="entry name" value="P450, PUTATIVE (EUROFUNG)-RELATED"/>
    <property type="match status" value="1"/>
</dbReference>
<keyword evidence="9" id="KW-0812">Transmembrane</keyword>
<dbReference type="AlphaFoldDB" id="A0A2I1DDD5"/>